<proteinExistence type="inferred from homology"/>
<protein>
    <recommendedName>
        <fullName evidence="4">Carboxypeptidase Y inhibitor</fullName>
    </recommendedName>
</protein>
<gene>
    <name evidence="2" type="ORF">HG535_0A00730</name>
</gene>
<dbReference type="SUPFAM" id="SSF49777">
    <property type="entry name" value="PEBP-like"/>
    <property type="match status" value="1"/>
</dbReference>
<dbReference type="AlphaFoldDB" id="A0A7H9AVR2"/>
<dbReference type="OrthoDB" id="2506647at2759"/>
<dbReference type="GO" id="GO:0046578">
    <property type="term" value="P:regulation of Ras protein signal transduction"/>
    <property type="evidence" value="ECO:0007669"/>
    <property type="project" value="TreeGrafter"/>
</dbReference>
<evidence type="ECO:0000313" key="2">
    <source>
        <dbReference type="EMBL" id="QLG70134.1"/>
    </source>
</evidence>
<dbReference type="InterPro" id="IPR008914">
    <property type="entry name" value="PEBP"/>
</dbReference>
<dbReference type="GO" id="GO:0005543">
    <property type="term" value="F:phospholipid binding"/>
    <property type="evidence" value="ECO:0007669"/>
    <property type="project" value="TreeGrafter"/>
</dbReference>
<dbReference type="GO" id="GO:0030162">
    <property type="term" value="P:regulation of proteolysis"/>
    <property type="evidence" value="ECO:0007669"/>
    <property type="project" value="TreeGrafter"/>
</dbReference>
<accession>A0A7H9AVR2</accession>
<evidence type="ECO:0000313" key="3">
    <source>
        <dbReference type="Proteomes" id="UP000509704"/>
    </source>
</evidence>
<dbReference type="EMBL" id="CP058604">
    <property type="protein sequence ID" value="QLG70134.1"/>
    <property type="molecule type" value="Genomic_DNA"/>
</dbReference>
<dbReference type="Pfam" id="PF01161">
    <property type="entry name" value="PBP"/>
    <property type="match status" value="1"/>
</dbReference>
<dbReference type="InterPro" id="IPR001858">
    <property type="entry name" value="Phosphatidylethanolamine-bd_CS"/>
</dbReference>
<dbReference type="InterPro" id="IPR036610">
    <property type="entry name" value="PEBP-like_sf"/>
</dbReference>
<dbReference type="Gene3D" id="3.90.280.10">
    <property type="entry name" value="PEBP-like"/>
    <property type="match status" value="1"/>
</dbReference>
<name>A0A7H9AVR2_ZYGMR</name>
<sequence length="213" mass="23428">MMHAFDFTKTTNEALLKHGILEDVIQEADFKPWGVLAGEFSSDSPIAMGNTLSAKDAQSRPTVQFNLNPEEGAPRVSDKDLFTLVITDPDAPSRSDHKWSEFCHYIEADIKILDQTATATSGKVSEPQFVCSKLNSGTELVSYHGPAPPKGTGKHRYVLLLYKQPAGVVSSKFTEVKDRPNWGYGTPATGVKKWASENNLKPIAANFFLVENK</sequence>
<dbReference type="GO" id="GO:0030414">
    <property type="term" value="F:peptidase inhibitor activity"/>
    <property type="evidence" value="ECO:0007669"/>
    <property type="project" value="TreeGrafter"/>
</dbReference>
<evidence type="ECO:0008006" key="4">
    <source>
        <dbReference type="Google" id="ProtNLM"/>
    </source>
</evidence>
<dbReference type="Proteomes" id="UP000509704">
    <property type="component" value="Chromosome 1"/>
</dbReference>
<dbReference type="PANTHER" id="PTHR11362">
    <property type="entry name" value="PHOSPHATIDYLETHANOLAMINE-BINDING PROTEIN"/>
    <property type="match status" value="1"/>
</dbReference>
<evidence type="ECO:0000256" key="1">
    <source>
        <dbReference type="ARBA" id="ARBA00007091"/>
    </source>
</evidence>
<dbReference type="RefSeq" id="XP_037141862.1">
    <property type="nucleotide sequence ID" value="XM_037285967.1"/>
</dbReference>
<keyword evidence="3" id="KW-1185">Reference proteome</keyword>
<comment type="similarity">
    <text evidence="1">Belongs to the phosphatidylethanolamine-binding protein family.</text>
</comment>
<dbReference type="InterPro" id="IPR035810">
    <property type="entry name" value="PEBP_euk"/>
</dbReference>
<organism evidence="2 3">
    <name type="scientific">Zygotorulaspora mrakii</name>
    <name type="common">Zygosaccharomyces mrakii</name>
    <dbReference type="NCBI Taxonomy" id="42260"/>
    <lineage>
        <taxon>Eukaryota</taxon>
        <taxon>Fungi</taxon>
        <taxon>Dikarya</taxon>
        <taxon>Ascomycota</taxon>
        <taxon>Saccharomycotina</taxon>
        <taxon>Saccharomycetes</taxon>
        <taxon>Saccharomycetales</taxon>
        <taxon>Saccharomycetaceae</taxon>
        <taxon>Zygotorulaspora</taxon>
    </lineage>
</organism>
<dbReference type="PROSITE" id="PS01220">
    <property type="entry name" value="PBP"/>
    <property type="match status" value="1"/>
</dbReference>
<dbReference type="CDD" id="cd00866">
    <property type="entry name" value="PEBP_euk"/>
    <property type="match status" value="1"/>
</dbReference>
<dbReference type="PANTHER" id="PTHR11362:SF148">
    <property type="entry name" value="CARBOXYPEPTIDASE Y INHIBITOR"/>
    <property type="match status" value="1"/>
</dbReference>
<dbReference type="KEGG" id="zmk:HG535_0A00730"/>
<dbReference type="GeneID" id="59233770"/>
<reference evidence="2 3" key="1">
    <citation type="submission" date="2020-07" db="EMBL/GenBank/DDBJ databases">
        <title>The yeast mating-type switching endonuclease HO is a domesticated member of an unorthodox homing genetic element family.</title>
        <authorList>
            <person name="Coughlan A.Y."/>
            <person name="Lombardi L."/>
            <person name="Braun-Galleani S."/>
            <person name="Martos A.R."/>
            <person name="Galeote V."/>
            <person name="Bigey F."/>
            <person name="Dequin S."/>
            <person name="Byrne K.P."/>
            <person name="Wolfe K.H."/>
        </authorList>
    </citation>
    <scope>NUCLEOTIDE SEQUENCE [LARGE SCALE GENOMIC DNA]</scope>
    <source>
        <strain evidence="2 3">NRRL Y-6702</strain>
    </source>
</reference>